<evidence type="ECO:0000313" key="19">
    <source>
        <dbReference type="Proteomes" id="UP000491334"/>
    </source>
</evidence>
<evidence type="ECO:0000313" key="9">
    <source>
        <dbReference type="EMBL" id="RGL05796.1"/>
    </source>
</evidence>
<dbReference type="InterPro" id="IPR000801">
    <property type="entry name" value="Esterase-like"/>
</dbReference>
<dbReference type="InterPro" id="IPR029058">
    <property type="entry name" value="AB_hydrolase_fold"/>
</dbReference>
<dbReference type="EMBL" id="NJNR01000009">
    <property type="protein sequence ID" value="RDX10196.1"/>
    <property type="molecule type" value="Genomic_DNA"/>
</dbReference>
<dbReference type="Proteomes" id="UP000638311">
    <property type="component" value="Unassembled WGS sequence"/>
</dbReference>
<evidence type="ECO:0000313" key="2">
    <source>
        <dbReference type="EMBL" id="KAB6912628.1"/>
    </source>
</evidence>
<evidence type="ECO:0000313" key="14">
    <source>
        <dbReference type="Proteomes" id="UP000461165"/>
    </source>
</evidence>
<proteinExistence type="predicted"/>
<evidence type="ECO:0000313" key="7">
    <source>
        <dbReference type="EMBL" id="MZU09043.1"/>
    </source>
</evidence>
<evidence type="ECO:0000313" key="10">
    <source>
        <dbReference type="EMBL" id="RGL52059.1"/>
    </source>
</evidence>
<dbReference type="Pfam" id="PF00756">
    <property type="entry name" value="Esterase"/>
    <property type="match status" value="1"/>
</dbReference>
<evidence type="ECO:0000313" key="15">
    <source>
        <dbReference type="Proteomes" id="UP000466472"/>
    </source>
</evidence>
<dbReference type="Proteomes" id="UP000261288">
    <property type="component" value="Unassembled WGS sequence"/>
</dbReference>
<dbReference type="InterPro" id="IPR050583">
    <property type="entry name" value="Mycobacterial_A85_antigen"/>
</dbReference>
<evidence type="ECO:0000313" key="4">
    <source>
        <dbReference type="EMBL" id="KAB7136113.1"/>
    </source>
</evidence>
<evidence type="ECO:0000313" key="11">
    <source>
        <dbReference type="Proteomes" id="UP000257074"/>
    </source>
</evidence>
<evidence type="ECO:0000313" key="16">
    <source>
        <dbReference type="Proteomes" id="UP000476628"/>
    </source>
</evidence>
<dbReference type="EMBL" id="QSRH01000001">
    <property type="protein sequence ID" value="RGL05796.1"/>
    <property type="molecule type" value="Genomic_DNA"/>
</dbReference>
<evidence type="ECO:0000313" key="12">
    <source>
        <dbReference type="Proteomes" id="UP000261186"/>
    </source>
</evidence>
<dbReference type="AlphaFoldDB" id="A0A374SRR7"/>
<dbReference type="PANTHER" id="PTHR48098:SF1">
    <property type="entry name" value="DIACYLGLYCEROL ACYLTRANSFERASE_MYCOLYLTRANSFERASE AG85A"/>
    <property type="match status" value="1"/>
</dbReference>
<reference evidence="8 11" key="1">
    <citation type="journal article" date="2017" name="Anaerobe">
        <title>Quantification, isolation and characterization of Bifidobacterium from the vaginal microbiomes of reproductive aged women.</title>
        <authorList>
            <person name="Freitas A.C."/>
            <person name="Hill J.E."/>
        </authorList>
    </citation>
    <scope>NUCLEOTIDE SEQUENCE [LARGE SCALE GENOMIC DNA]</scope>
    <source>
        <strain evidence="8 11">N6D05</strain>
    </source>
</reference>
<evidence type="ECO:0000313" key="6">
    <source>
        <dbReference type="EMBL" id="MZR89330.1"/>
    </source>
</evidence>
<dbReference type="EMBL" id="WXEF01000024">
    <property type="protein sequence ID" value="MZR89330.1"/>
    <property type="molecule type" value="Genomic_DNA"/>
</dbReference>
<comment type="caution">
    <text evidence="8">The sequence shown here is derived from an EMBL/GenBank/DDBJ whole genome shotgun (WGS) entry which is preliminary data.</text>
</comment>
<evidence type="ECO:0000313" key="8">
    <source>
        <dbReference type="EMBL" id="RDX10196.1"/>
    </source>
</evidence>
<reference evidence="12 13" key="2">
    <citation type="submission" date="2018-08" db="EMBL/GenBank/DDBJ databases">
        <title>A genome reference for cultivated species of the human gut microbiota.</title>
        <authorList>
            <person name="Zou Y."/>
            <person name="Xue W."/>
            <person name="Luo G."/>
        </authorList>
    </citation>
    <scope>NUCLEOTIDE SEQUENCE [LARGE SCALE GENOMIC DNA]</scope>
    <source>
        <strain evidence="10 13">TF06-45A</strain>
        <strain evidence="9 12">TF08-4AC</strain>
    </source>
</reference>
<dbReference type="SUPFAM" id="SSF53474">
    <property type="entry name" value="alpha/beta-Hydrolases"/>
    <property type="match status" value="1"/>
</dbReference>
<evidence type="ECO:0000313" key="3">
    <source>
        <dbReference type="EMBL" id="KAB6917747.1"/>
    </source>
</evidence>
<organism evidence="8 11">
    <name type="scientific">Bifidobacterium longum</name>
    <dbReference type="NCBI Taxonomy" id="216816"/>
    <lineage>
        <taxon>Bacteria</taxon>
        <taxon>Bacillati</taxon>
        <taxon>Actinomycetota</taxon>
        <taxon>Actinomycetes</taxon>
        <taxon>Bifidobacteriales</taxon>
        <taxon>Bifidobacteriaceae</taxon>
        <taxon>Bifidobacterium</taxon>
    </lineage>
</organism>
<dbReference type="EMBL" id="WDZP01000016">
    <property type="protein sequence ID" value="KAB6917747.1"/>
    <property type="molecule type" value="Genomic_DNA"/>
</dbReference>
<dbReference type="Gene3D" id="3.40.50.1820">
    <property type="entry name" value="alpha/beta hydrolase"/>
    <property type="match status" value="1"/>
</dbReference>
<dbReference type="EMBL" id="WXDR01000021">
    <property type="protein sequence ID" value="MZU09043.1"/>
    <property type="molecule type" value="Genomic_DNA"/>
</dbReference>
<evidence type="ECO:0000313" key="1">
    <source>
        <dbReference type="EMBL" id="KAB6838352.1"/>
    </source>
</evidence>
<name>A0A374SRR7_BIFLN</name>
<dbReference type="EMBL" id="WEAY01000007">
    <property type="protein sequence ID" value="KAB6838352.1"/>
    <property type="molecule type" value="Genomic_DNA"/>
</dbReference>
<dbReference type="EMBL" id="WDZO01000014">
    <property type="protein sequence ID" value="KAB6912628.1"/>
    <property type="molecule type" value="Genomic_DNA"/>
</dbReference>
<evidence type="ECO:0000313" key="18">
    <source>
        <dbReference type="Proteomes" id="UP000481350"/>
    </source>
</evidence>
<evidence type="ECO:0000313" key="13">
    <source>
        <dbReference type="Proteomes" id="UP000261288"/>
    </source>
</evidence>
<dbReference type="Proteomes" id="UP000257074">
    <property type="component" value="Unassembled WGS sequence"/>
</dbReference>
<dbReference type="Proteomes" id="UP000261186">
    <property type="component" value="Unassembled WGS sequence"/>
</dbReference>
<gene>
    <name evidence="8" type="ORF">CE169_02480</name>
    <name evidence="10" type="ORF">DXC63_02255</name>
    <name evidence="9" type="ORF">DXC85_01550</name>
    <name evidence="5" type="ORF">GBC45_06930</name>
    <name evidence="4" type="ORF">GBC97_04535</name>
    <name evidence="2" type="ORF">GBJ98_07060</name>
    <name evidence="3" type="ORF">GBK06_07515</name>
    <name evidence="1" type="ORF">GBK08_04630</name>
    <name evidence="6" type="ORF">GT999_08670</name>
    <name evidence="7" type="ORF">GUA24_08610</name>
</gene>
<dbReference type="Proteomes" id="UP000481350">
    <property type="component" value="Unassembled WGS sequence"/>
</dbReference>
<accession>A0A374SRR7</accession>
<dbReference type="EMBL" id="WDUB01000008">
    <property type="protein sequence ID" value="KAB7203308.1"/>
    <property type="molecule type" value="Genomic_DNA"/>
</dbReference>
<evidence type="ECO:0000313" key="17">
    <source>
        <dbReference type="Proteomes" id="UP000478746"/>
    </source>
</evidence>
<evidence type="ECO:0000313" key="5">
    <source>
        <dbReference type="EMBL" id="KAB7203308.1"/>
    </source>
</evidence>
<dbReference type="EMBL" id="QSRZ01000002">
    <property type="protein sequence ID" value="RGL52059.1"/>
    <property type="molecule type" value="Genomic_DNA"/>
</dbReference>
<dbReference type="Proteomes" id="UP000461165">
    <property type="component" value="Unassembled WGS sequence"/>
</dbReference>
<dbReference type="Proteomes" id="UP000478746">
    <property type="component" value="Unassembled WGS sequence"/>
</dbReference>
<dbReference type="Proteomes" id="UP000491334">
    <property type="component" value="Unassembled WGS sequence"/>
</dbReference>
<reference evidence="14 15" key="3">
    <citation type="journal article" date="2019" name="Nat. Med.">
        <title>A library of human gut bacterial isolates paired with longitudinal multiomics data enables mechanistic microbiome research.</title>
        <authorList>
            <person name="Poyet M."/>
            <person name="Groussin M."/>
            <person name="Gibbons S.M."/>
            <person name="Avila-Pacheco J."/>
            <person name="Jiang X."/>
            <person name="Kearney S.M."/>
            <person name="Perrotta A.R."/>
            <person name="Berdy B."/>
            <person name="Zhao S."/>
            <person name="Lieberman T.D."/>
            <person name="Swanson P.K."/>
            <person name="Smith M."/>
            <person name="Roesemann S."/>
            <person name="Alexander J.E."/>
            <person name="Rich S.A."/>
            <person name="Livny J."/>
            <person name="Vlamakis H."/>
            <person name="Clish C."/>
            <person name="Bullock K."/>
            <person name="Deik A."/>
            <person name="Scott J."/>
            <person name="Pierce K.A."/>
            <person name="Xavier R.J."/>
            <person name="Alm E.J."/>
        </authorList>
    </citation>
    <scope>NUCLEOTIDE SEQUENCE [LARGE SCALE GENOMIC DNA]</scope>
    <source>
        <strain evidence="5 16">BIOML-A136</strain>
        <strain evidence="4 14">BIOML-A166</strain>
        <strain evidence="2 18">BIOML-A283</strain>
        <strain evidence="3 19">BIOML-A284</strain>
        <strain evidence="1 17">BIOML-A320</strain>
        <strain evidence="6 15">BIOML-A395</strain>
        <strain evidence="7">BIOML-A409</strain>
    </source>
</reference>
<dbReference type="GO" id="GO:0016747">
    <property type="term" value="F:acyltransferase activity, transferring groups other than amino-acyl groups"/>
    <property type="evidence" value="ECO:0007669"/>
    <property type="project" value="TreeGrafter"/>
</dbReference>
<dbReference type="Proteomes" id="UP000476628">
    <property type="component" value="Unassembled WGS sequence"/>
</dbReference>
<dbReference type="EMBL" id="WDVF01000007">
    <property type="protein sequence ID" value="KAB7136113.1"/>
    <property type="molecule type" value="Genomic_DNA"/>
</dbReference>
<sequence>MIYLPPAALSDRPPALPVMELLAGQPGSPSRLIDAGNIAATMNAYAAKHDGLAPIVLVPDQNGEATHNSLCADTTQGNAETYLTTDVVNWAKKMLPVAKSARMWAMGGFSQGGTCTTQLVPRHPDIYGAMLPVDGELKPTNGSVAKMVQEYFAGDRKAYDEQVPVNAIAATGTPEQALFTGAGERDKESISNMRTIADAARKAGMEVTELIVPGTGHDWHAVQAVWRPGLDWFGERTGLGEMTKSLKEYPQVEVLQ</sequence>
<protein>
    <submittedName>
        <fullName evidence="1">Esterase family protein</fullName>
    </submittedName>
    <submittedName>
        <fullName evidence="6">Prolyl oligopeptidase family serine peptidase</fullName>
    </submittedName>
</protein>
<dbReference type="PANTHER" id="PTHR48098">
    <property type="entry name" value="ENTEROCHELIN ESTERASE-RELATED"/>
    <property type="match status" value="1"/>
</dbReference>
<dbReference type="Proteomes" id="UP000466472">
    <property type="component" value="Unassembled WGS sequence"/>
</dbReference>